<comment type="similarity">
    <text evidence="1">Belongs to the UPF0047 family.</text>
</comment>
<evidence type="ECO:0000313" key="3">
    <source>
        <dbReference type="Proteomes" id="UP000468766"/>
    </source>
</evidence>
<gene>
    <name evidence="2" type="ORF">F9B85_11410</name>
</gene>
<sequence>MLHITFQEITVKTPRRLSFVDITKDIARVVKESAVTEGTVVIFVPHTTAAVTINENADPDVLTDLTTIFQRLVPNLREYRHIEGNSDAHMMATLTGSSETLLVHQGKLFLGTWQSVYFAEFDGPRQRRVVVQVQGNVIKNNL</sequence>
<dbReference type="Proteomes" id="UP000468766">
    <property type="component" value="Unassembled WGS sequence"/>
</dbReference>
<name>A0A6I0EYB3_9FIRM</name>
<dbReference type="PROSITE" id="PS01314">
    <property type="entry name" value="UPF0047"/>
    <property type="match status" value="1"/>
</dbReference>
<dbReference type="PANTHER" id="PTHR30615">
    <property type="entry name" value="UNCHARACTERIZED PROTEIN YJBQ-RELATED"/>
    <property type="match status" value="1"/>
</dbReference>
<proteinExistence type="inferred from homology"/>
<dbReference type="OrthoDB" id="9801725at2"/>
<comment type="caution">
    <text evidence="2">The sequence shown here is derived from an EMBL/GenBank/DDBJ whole genome shotgun (WGS) entry which is preliminary data.</text>
</comment>
<organism evidence="2 3">
    <name type="scientific">Heliorestis acidaminivorans</name>
    <dbReference type="NCBI Taxonomy" id="553427"/>
    <lineage>
        <taxon>Bacteria</taxon>
        <taxon>Bacillati</taxon>
        <taxon>Bacillota</taxon>
        <taxon>Clostridia</taxon>
        <taxon>Eubacteriales</taxon>
        <taxon>Heliobacteriaceae</taxon>
        <taxon>Heliorestis</taxon>
    </lineage>
</organism>
<reference evidence="2 3" key="1">
    <citation type="submission" date="2019-10" db="EMBL/GenBank/DDBJ databases">
        <title>Whole-genome sequence of the extremophile Heliorestis acidaminivorans DSM 24790.</title>
        <authorList>
            <person name="Kyndt J.A."/>
            <person name="Meyer T.E."/>
        </authorList>
    </citation>
    <scope>NUCLEOTIDE SEQUENCE [LARGE SCALE GENOMIC DNA]</scope>
    <source>
        <strain evidence="2 3">DSM 24790</strain>
    </source>
</reference>
<dbReference type="PANTHER" id="PTHR30615:SF8">
    <property type="entry name" value="UPF0047 PROTEIN C4A8.02C"/>
    <property type="match status" value="1"/>
</dbReference>
<dbReference type="AlphaFoldDB" id="A0A6I0EYB3"/>
<accession>A0A6I0EYB3</accession>
<keyword evidence="3" id="KW-1185">Reference proteome</keyword>
<dbReference type="Pfam" id="PF01894">
    <property type="entry name" value="YjbQ"/>
    <property type="match status" value="1"/>
</dbReference>
<dbReference type="InterPro" id="IPR035917">
    <property type="entry name" value="YjbQ-like_sf"/>
</dbReference>
<evidence type="ECO:0000313" key="2">
    <source>
        <dbReference type="EMBL" id="KAB2951635.1"/>
    </source>
</evidence>
<dbReference type="InterPro" id="IPR001602">
    <property type="entry name" value="UPF0047_YjbQ-like"/>
</dbReference>
<dbReference type="PIRSF" id="PIRSF004681">
    <property type="entry name" value="UCP004681"/>
    <property type="match status" value="1"/>
</dbReference>
<dbReference type="SUPFAM" id="SSF111038">
    <property type="entry name" value="YjbQ-like"/>
    <property type="match status" value="1"/>
</dbReference>
<dbReference type="Gene3D" id="2.60.120.460">
    <property type="entry name" value="YjbQ-like"/>
    <property type="match status" value="1"/>
</dbReference>
<evidence type="ECO:0000256" key="1">
    <source>
        <dbReference type="ARBA" id="ARBA00005534"/>
    </source>
</evidence>
<protein>
    <submittedName>
        <fullName evidence="2">YjbQ family protein</fullName>
    </submittedName>
</protein>
<dbReference type="EMBL" id="WBXO01000010">
    <property type="protein sequence ID" value="KAB2951635.1"/>
    <property type="molecule type" value="Genomic_DNA"/>
</dbReference>
<dbReference type="NCBIfam" id="TIGR00149">
    <property type="entry name" value="TIGR00149_YjbQ"/>
    <property type="match status" value="1"/>
</dbReference>